<dbReference type="EnsemblPlants" id="Pp3c15_22380V3.3">
    <property type="protein sequence ID" value="Pp3c15_22380V3.3"/>
    <property type="gene ID" value="Pp3c15_22380"/>
</dbReference>
<dbReference type="InterPro" id="IPR001194">
    <property type="entry name" value="cDENN_dom"/>
</dbReference>
<protein>
    <recommendedName>
        <fullName evidence="2">UDENN domain-containing protein</fullName>
    </recommendedName>
</protein>
<dbReference type="Gramene" id="Pp3c15_22380V3.3">
    <property type="protein sequence ID" value="Pp3c15_22380V3.3"/>
    <property type="gene ID" value="Pp3c15_22380"/>
</dbReference>
<sequence>MKHVMAEGQNNVGALEKRPSLFSQTTEEEARIAVEAAAAVRPRPSIVVSAKNQQSSTSFLKLKRSFQKAIKWPNNHKDRTQRNLFNPEVLTRQKRQWSELQMQALERKHHKKEPTSFFEHFVVVGLRAHSDVQSIEAAFARKKLWQRDPEKATLDFVNHNAPTLEPEVLFKYPLSKRLPLKSSELPHFCFPSGVEARVMERTPSMSELNEIMYGQSHQNRDDHSFVFLLKVADNATLYGVCIYVTEMVQRAPAFFSMNTELSPQRSPRGRFLISAPRCYCLLTRLPFFDIHFEVLNSIIAQERLDRITECVKEMSLVEVPPMVKVDSKNHARHNFPSPDDPDGWMESAIPVDSVLGATAAAAGLISASEMDSFASKGSGHMSPDRISECVSPQPCTPQAEPLVNGRAAEIDNEMPDHGPDQQNGFRGGTEVHPEEILEDTIELSNLGTKTPPSNAKLERAEDMGSSSSFGTMPPQSSSRGHERVDSSESVYSYGLNADSLRSNDSDDEYDDETSPSGQEYTFGAEAVLAWAEANKNDSLRIVVDYHRLFIPMRGDTIQFQPLEHLSSVTFTRGGKAMPSSGNGVANLKTCKSNLEVAEARAAAMAAEECEALAVWTVATICRELSLQNVLAIFACALLEKQMVVICPNLGVLSAVVLAMKPMIRPYEWQSLLLPVLPNNMLDFLDAPVPFIVGVQHKTLEVQSKLSHLVRVNVSKDKVSMSSIPPLPAYNKLLSELEPFYSELAAESVSARRHPIHHTNETQARAVEGFLHVLQKYCTESLCNNLRAHTITNVQSNNDKVSLLLKDSFIDSFCSREQAFIKLFADTQIFAVYTDAVLSSYQNS</sequence>
<dbReference type="EnsemblPlants" id="Pp3c15_22380V3.4">
    <property type="protein sequence ID" value="Pp3c15_22380V3.4"/>
    <property type="gene ID" value="Pp3c15_22380"/>
</dbReference>
<dbReference type="Gramene" id="Pp3c15_22380V3.7">
    <property type="protein sequence ID" value="Pp3c15_22380V3.7"/>
    <property type="gene ID" value="Pp3c15_22380"/>
</dbReference>
<dbReference type="InterPro" id="IPR043153">
    <property type="entry name" value="DENN_C"/>
</dbReference>
<dbReference type="Gene3D" id="3.30.450.200">
    <property type="match status" value="1"/>
</dbReference>
<dbReference type="PANTHER" id="PTHR15288">
    <property type="entry name" value="DENN DOMAIN-CONTAINING PROTEIN 2"/>
    <property type="match status" value="1"/>
</dbReference>
<dbReference type="FunCoup" id="A0A7I4AW27">
    <property type="interactions" value="498"/>
</dbReference>
<dbReference type="GeneID" id="112292479"/>
<dbReference type="EnsemblPlants" id="Pp3c15_22380V3.10">
    <property type="protein sequence ID" value="Pp3c15_22380V3.10"/>
    <property type="gene ID" value="Pp3c15_22380"/>
</dbReference>
<dbReference type="PROSITE" id="PS50211">
    <property type="entry name" value="DENN"/>
    <property type="match status" value="1"/>
</dbReference>
<gene>
    <name evidence="3" type="primary">LOC112292479</name>
</gene>
<dbReference type="EMBL" id="ABEU02000015">
    <property type="status" value="NOT_ANNOTATED_CDS"/>
    <property type="molecule type" value="Genomic_DNA"/>
</dbReference>
<dbReference type="EnsemblPlants" id="Pp3c15_22380V3.7">
    <property type="protein sequence ID" value="Pp3c15_22380V3.7"/>
    <property type="gene ID" value="Pp3c15_22380"/>
</dbReference>
<dbReference type="EnsemblPlants" id="Pp3c15_22380V3.8">
    <property type="protein sequence ID" value="Pp3c15_22380V3.8"/>
    <property type="gene ID" value="Pp3c15_22380"/>
</dbReference>
<dbReference type="SMART" id="SM00799">
    <property type="entry name" value="DENN"/>
    <property type="match status" value="1"/>
</dbReference>
<dbReference type="Pfam" id="PF03456">
    <property type="entry name" value="uDENN"/>
    <property type="match status" value="1"/>
</dbReference>
<dbReference type="Gramene" id="Pp3c15_22380V3.5">
    <property type="protein sequence ID" value="Pp3c15_22380V3.5"/>
    <property type="gene ID" value="Pp3c15_22380"/>
</dbReference>
<accession>A0A7I4AW27</accession>
<dbReference type="Gramene" id="Pp3c15_22380V3.6">
    <property type="protein sequence ID" value="Pp3c15_22380V3.6"/>
    <property type="gene ID" value="Pp3c15_22380"/>
</dbReference>
<dbReference type="EnsemblPlants" id="Pp3c15_22380V3.6">
    <property type="protein sequence ID" value="Pp3c15_22380V3.6"/>
    <property type="gene ID" value="Pp3c15_22380"/>
</dbReference>
<reference evidence="3" key="3">
    <citation type="submission" date="2020-12" db="UniProtKB">
        <authorList>
            <consortium name="EnsemblPlants"/>
        </authorList>
    </citation>
    <scope>IDENTIFICATION</scope>
</reference>
<proteinExistence type="predicted"/>
<dbReference type="Gramene" id="Pp3c15_22380V3.4">
    <property type="protein sequence ID" value="Pp3c15_22380V3.4"/>
    <property type="gene ID" value="Pp3c15_22380"/>
</dbReference>
<feature type="compositionally biased region" description="Polar residues" evidence="1">
    <location>
        <begin position="464"/>
        <end position="478"/>
    </location>
</feature>
<dbReference type="Gramene" id="Pp3c15_22380V3.8">
    <property type="protein sequence ID" value="Pp3c15_22380V3.8"/>
    <property type="gene ID" value="Pp3c15_22380"/>
</dbReference>
<dbReference type="InterPro" id="IPR005113">
    <property type="entry name" value="uDENN_dom"/>
</dbReference>
<feature type="compositionally biased region" description="Polar residues" evidence="1">
    <location>
        <begin position="442"/>
        <end position="453"/>
    </location>
</feature>
<dbReference type="InterPro" id="IPR037516">
    <property type="entry name" value="Tripartite_DENN"/>
</dbReference>
<dbReference type="Proteomes" id="UP000006727">
    <property type="component" value="Chromosome 15"/>
</dbReference>
<dbReference type="RefSeq" id="XP_024396784.1">
    <property type="nucleotide sequence ID" value="XM_024541016.2"/>
</dbReference>
<dbReference type="Pfam" id="PF02141">
    <property type="entry name" value="DENN"/>
    <property type="match status" value="1"/>
</dbReference>
<organism evidence="3 4">
    <name type="scientific">Physcomitrium patens</name>
    <name type="common">Spreading-leaved earth moss</name>
    <name type="synonym">Physcomitrella patens</name>
    <dbReference type="NCBI Taxonomy" id="3218"/>
    <lineage>
        <taxon>Eukaryota</taxon>
        <taxon>Viridiplantae</taxon>
        <taxon>Streptophyta</taxon>
        <taxon>Embryophyta</taxon>
        <taxon>Bryophyta</taxon>
        <taxon>Bryophytina</taxon>
        <taxon>Bryopsida</taxon>
        <taxon>Funariidae</taxon>
        <taxon>Funariales</taxon>
        <taxon>Funariaceae</taxon>
        <taxon>Physcomitrium</taxon>
    </lineage>
</organism>
<keyword evidence="4" id="KW-1185">Reference proteome</keyword>
<feature type="region of interest" description="Disordered" evidence="1">
    <location>
        <begin position="440"/>
        <end position="518"/>
    </location>
</feature>
<feature type="region of interest" description="Disordered" evidence="1">
    <location>
        <begin position="375"/>
        <end position="399"/>
    </location>
</feature>
<name>A0A7I4AW27_PHYPA</name>
<dbReference type="AlphaFoldDB" id="A0A7I4AW27"/>
<reference evidence="3 4" key="1">
    <citation type="journal article" date="2008" name="Science">
        <title>The Physcomitrella genome reveals evolutionary insights into the conquest of land by plants.</title>
        <authorList>
            <person name="Rensing S."/>
            <person name="Lang D."/>
            <person name="Zimmer A."/>
            <person name="Terry A."/>
            <person name="Salamov A."/>
            <person name="Shapiro H."/>
            <person name="Nishiyama T."/>
            <person name="Perroud P.-F."/>
            <person name="Lindquist E."/>
            <person name="Kamisugi Y."/>
            <person name="Tanahashi T."/>
            <person name="Sakakibara K."/>
            <person name="Fujita T."/>
            <person name="Oishi K."/>
            <person name="Shin-I T."/>
            <person name="Kuroki Y."/>
            <person name="Toyoda A."/>
            <person name="Suzuki Y."/>
            <person name="Hashimoto A."/>
            <person name="Yamaguchi K."/>
            <person name="Sugano A."/>
            <person name="Kohara Y."/>
            <person name="Fujiyama A."/>
            <person name="Anterola A."/>
            <person name="Aoki S."/>
            <person name="Ashton N."/>
            <person name="Barbazuk W.B."/>
            <person name="Barker E."/>
            <person name="Bennetzen J."/>
            <person name="Bezanilla M."/>
            <person name="Blankenship R."/>
            <person name="Cho S.H."/>
            <person name="Dutcher S."/>
            <person name="Estelle M."/>
            <person name="Fawcett J.A."/>
            <person name="Gundlach H."/>
            <person name="Hanada K."/>
            <person name="Heyl A."/>
            <person name="Hicks K.A."/>
            <person name="Hugh J."/>
            <person name="Lohr M."/>
            <person name="Mayer K."/>
            <person name="Melkozernov A."/>
            <person name="Murata T."/>
            <person name="Nelson D."/>
            <person name="Pils B."/>
            <person name="Prigge M."/>
            <person name="Reiss B."/>
            <person name="Renner T."/>
            <person name="Rombauts S."/>
            <person name="Rushton P."/>
            <person name="Sanderfoot A."/>
            <person name="Schween G."/>
            <person name="Shiu S.-H."/>
            <person name="Stueber K."/>
            <person name="Theodoulou F.L."/>
            <person name="Tu H."/>
            <person name="Van de Peer Y."/>
            <person name="Verrier P.J."/>
            <person name="Waters E."/>
            <person name="Wood A."/>
            <person name="Yang L."/>
            <person name="Cove D."/>
            <person name="Cuming A."/>
            <person name="Hasebe M."/>
            <person name="Lucas S."/>
            <person name="Mishler D.B."/>
            <person name="Reski R."/>
            <person name="Grigoriev I."/>
            <person name="Quatrano R.S."/>
            <person name="Boore J.L."/>
        </authorList>
    </citation>
    <scope>NUCLEOTIDE SEQUENCE [LARGE SCALE GENOMIC DNA]</scope>
    <source>
        <strain evidence="3 4">cv. Gransden 2004</strain>
    </source>
</reference>
<dbReference type="SMART" id="SM00800">
    <property type="entry name" value="uDENN"/>
    <property type="match status" value="1"/>
</dbReference>
<dbReference type="PANTHER" id="PTHR15288:SF0">
    <property type="entry name" value="UDENN DOMAIN-CONTAINING PROTEIN"/>
    <property type="match status" value="1"/>
</dbReference>
<evidence type="ECO:0000259" key="2">
    <source>
        <dbReference type="PROSITE" id="PS50211"/>
    </source>
</evidence>
<evidence type="ECO:0000256" key="1">
    <source>
        <dbReference type="SAM" id="MobiDB-lite"/>
    </source>
</evidence>
<dbReference type="Gramene" id="Pp3c15_22380V3.10">
    <property type="protein sequence ID" value="Pp3c15_22380V3.10"/>
    <property type="gene ID" value="Pp3c15_22380"/>
</dbReference>
<dbReference type="Gene3D" id="3.40.50.11500">
    <property type="match status" value="1"/>
</dbReference>
<feature type="domain" description="UDENN" evidence="2">
    <location>
        <begin position="408"/>
        <end position="843"/>
    </location>
</feature>
<evidence type="ECO:0000313" key="4">
    <source>
        <dbReference type="Proteomes" id="UP000006727"/>
    </source>
</evidence>
<dbReference type="InterPro" id="IPR051942">
    <property type="entry name" value="DENN_domain_containing_2"/>
</dbReference>
<reference evidence="3 4" key="2">
    <citation type="journal article" date="2018" name="Plant J.">
        <title>The Physcomitrella patens chromosome-scale assembly reveals moss genome structure and evolution.</title>
        <authorList>
            <person name="Lang D."/>
            <person name="Ullrich K.K."/>
            <person name="Murat F."/>
            <person name="Fuchs J."/>
            <person name="Jenkins J."/>
            <person name="Haas F.B."/>
            <person name="Piednoel M."/>
            <person name="Gundlach H."/>
            <person name="Van Bel M."/>
            <person name="Meyberg R."/>
            <person name="Vives C."/>
            <person name="Morata J."/>
            <person name="Symeonidi A."/>
            <person name="Hiss M."/>
            <person name="Muchero W."/>
            <person name="Kamisugi Y."/>
            <person name="Saleh O."/>
            <person name="Blanc G."/>
            <person name="Decker E.L."/>
            <person name="van Gessel N."/>
            <person name="Grimwood J."/>
            <person name="Hayes R.D."/>
            <person name="Graham S.W."/>
            <person name="Gunter L.E."/>
            <person name="McDaniel S.F."/>
            <person name="Hoernstein S.N.W."/>
            <person name="Larsson A."/>
            <person name="Li F.W."/>
            <person name="Perroud P.F."/>
            <person name="Phillips J."/>
            <person name="Ranjan P."/>
            <person name="Rokshar D.S."/>
            <person name="Rothfels C.J."/>
            <person name="Schneider L."/>
            <person name="Shu S."/>
            <person name="Stevenson D.W."/>
            <person name="Thummler F."/>
            <person name="Tillich M."/>
            <person name="Villarreal Aguilar J.C."/>
            <person name="Widiez T."/>
            <person name="Wong G.K."/>
            <person name="Wymore A."/>
            <person name="Zhang Y."/>
            <person name="Zimmer A.D."/>
            <person name="Quatrano R.S."/>
            <person name="Mayer K.F.X."/>
            <person name="Goodstein D."/>
            <person name="Casacuberta J.M."/>
            <person name="Vandepoele K."/>
            <person name="Reski R."/>
            <person name="Cuming A.C."/>
            <person name="Tuskan G.A."/>
            <person name="Maumus F."/>
            <person name="Salse J."/>
            <person name="Schmutz J."/>
            <person name="Rensing S.A."/>
        </authorList>
    </citation>
    <scope>NUCLEOTIDE SEQUENCE [LARGE SCALE GENOMIC DNA]</scope>
    <source>
        <strain evidence="3 4">cv. Gransden 2004</strain>
    </source>
</reference>
<evidence type="ECO:0000313" key="3">
    <source>
        <dbReference type="EnsemblPlants" id="Pp3c15_22380V3.3"/>
    </source>
</evidence>
<dbReference type="EnsemblPlants" id="Pp3c15_22380V3.5">
    <property type="protein sequence ID" value="Pp3c15_22380V3.5"/>
    <property type="gene ID" value="Pp3c15_22380"/>
</dbReference>